<reference evidence="1" key="2">
    <citation type="submission" date="2013-04" db="UniProtKB">
        <authorList>
            <consortium name="EnsemblPlants"/>
        </authorList>
    </citation>
    <scope>IDENTIFICATION</scope>
</reference>
<dbReference type="Gramene" id="OB01G35790.1">
    <property type="protein sequence ID" value="OB01G35790.1"/>
    <property type="gene ID" value="OB01G35790"/>
</dbReference>
<keyword evidence="2" id="KW-1185">Reference proteome</keyword>
<name>J3L2X3_ORYBR</name>
<dbReference type="EnsemblPlants" id="OB01G35790.1">
    <property type="protein sequence ID" value="OB01G35790.1"/>
    <property type="gene ID" value="OB01G35790"/>
</dbReference>
<dbReference type="AlphaFoldDB" id="J3L2X3"/>
<protein>
    <submittedName>
        <fullName evidence="1">Uncharacterized protein</fullName>
    </submittedName>
</protein>
<sequence length="60" mass="7204">MQNCSYTFTLWKQNILRYQEFRIGKGSGRRVGFAPELKLITRKLSMFQFVRVVFNQNQTK</sequence>
<dbReference type="Proteomes" id="UP000006038">
    <property type="component" value="Chromosome 1"/>
</dbReference>
<dbReference type="HOGENOM" id="CLU_2945380_0_0_1"/>
<organism evidence="1">
    <name type="scientific">Oryza brachyantha</name>
    <name type="common">malo sina</name>
    <dbReference type="NCBI Taxonomy" id="4533"/>
    <lineage>
        <taxon>Eukaryota</taxon>
        <taxon>Viridiplantae</taxon>
        <taxon>Streptophyta</taxon>
        <taxon>Embryophyta</taxon>
        <taxon>Tracheophyta</taxon>
        <taxon>Spermatophyta</taxon>
        <taxon>Magnoliopsida</taxon>
        <taxon>Liliopsida</taxon>
        <taxon>Poales</taxon>
        <taxon>Poaceae</taxon>
        <taxon>BOP clade</taxon>
        <taxon>Oryzoideae</taxon>
        <taxon>Oryzeae</taxon>
        <taxon>Oryzinae</taxon>
        <taxon>Oryza</taxon>
    </lineage>
</organism>
<evidence type="ECO:0000313" key="1">
    <source>
        <dbReference type="EnsemblPlants" id="OB01G35790.1"/>
    </source>
</evidence>
<accession>J3L2X3</accession>
<evidence type="ECO:0000313" key="2">
    <source>
        <dbReference type="Proteomes" id="UP000006038"/>
    </source>
</evidence>
<reference evidence="1" key="1">
    <citation type="journal article" date="2013" name="Nat. Commun.">
        <title>Whole-genome sequencing of Oryza brachyantha reveals mechanisms underlying Oryza genome evolution.</title>
        <authorList>
            <person name="Chen J."/>
            <person name="Huang Q."/>
            <person name="Gao D."/>
            <person name="Wang J."/>
            <person name="Lang Y."/>
            <person name="Liu T."/>
            <person name="Li B."/>
            <person name="Bai Z."/>
            <person name="Luis Goicoechea J."/>
            <person name="Liang C."/>
            <person name="Chen C."/>
            <person name="Zhang W."/>
            <person name="Sun S."/>
            <person name="Liao Y."/>
            <person name="Zhang X."/>
            <person name="Yang L."/>
            <person name="Song C."/>
            <person name="Wang M."/>
            <person name="Shi J."/>
            <person name="Liu G."/>
            <person name="Liu J."/>
            <person name="Zhou H."/>
            <person name="Zhou W."/>
            <person name="Yu Q."/>
            <person name="An N."/>
            <person name="Chen Y."/>
            <person name="Cai Q."/>
            <person name="Wang B."/>
            <person name="Liu B."/>
            <person name="Min J."/>
            <person name="Huang Y."/>
            <person name="Wu H."/>
            <person name="Li Z."/>
            <person name="Zhang Y."/>
            <person name="Yin Y."/>
            <person name="Song W."/>
            <person name="Jiang J."/>
            <person name="Jackson S.A."/>
            <person name="Wing R.A."/>
            <person name="Wang J."/>
            <person name="Chen M."/>
        </authorList>
    </citation>
    <scope>NUCLEOTIDE SEQUENCE [LARGE SCALE GENOMIC DNA]</scope>
    <source>
        <strain evidence="1">cv. IRGC 101232</strain>
    </source>
</reference>
<proteinExistence type="predicted"/>